<dbReference type="OrthoDB" id="5125647at2"/>
<keyword evidence="1" id="KW-0472">Membrane</keyword>
<keyword evidence="2" id="KW-0808">Transferase</keyword>
<name>A0A0U5BU00_9MICO</name>
<protein>
    <submittedName>
        <fullName evidence="2">Methionyl-tRNA formyltransferase</fullName>
    </submittedName>
</protein>
<dbReference type="EMBL" id="AP017315">
    <property type="protein sequence ID" value="BAU31917.1"/>
    <property type="molecule type" value="Genomic_DNA"/>
</dbReference>
<reference evidence="3" key="1">
    <citation type="submission" date="2015-12" db="EMBL/GenBank/DDBJ databases">
        <authorList>
            <person name="Shamseldin A."/>
            <person name="Moawad H."/>
            <person name="Abd El-Rahim W.M."/>
            <person name="Sadowsky M.J."/>
        </authorList>
    </citation>
    <scope>NUCLEOTIDE SEQUENCE [LARGE SCALE GENOMIC DNA]</scope>
    <source>
        <strain evidence="3">JAM AC0309</strain>
    </source>
</reference>
<dbReference type="RefSeq" id="WP_096421078.1">
    <property type="nucleotide sequence ID" value="NZ_AP017315.1"/>
</dbReference>
<accession>A0A0U5BU00</accession>
<keyword evidence="1" id="KW-1133">Transmembrane helix</keyword>
<dbReference type="KEGG" id="malk:MalAC0309_1056"/>
<gene>
    <name evidence="2" type="primary">fmt</name>
    <name evidence="2" type="ORF">MalAC0309_1056</name>
</gene>
<dbReference type="AlphaFoldDB" id="A0A0U5BU00"/>
<dbReference type="Proteomes" id="UP000218965">
    <property type="component" value="Chromosome"/>
</dbReference>
<organism evidence="2 3">
    <name type="scientific">Microcella alkaliphila</name>
    <dbReference type="NCBI Taxonomy" id="279828"/>
    <lineage>
        <taxon>Bacteria</taxon>
        <taxon>Bacillati</taxon>
        <taxon>Actinomycetota</taxon>
        <taxon>Actinomycetes</taxon>
        <taxon>Micrococcales</taxon>
        <taxon>Microbacteriaceae</taxon>
        <taxon>Microcella</taxon>
    </lineage>
</organism>
<sequence length="85" mass="8630">MVFTLIGTAAALVVIGAIVITLERHQKLTVITGAIVAVSAAAIVVGSALGAVAVLQPASATIPAPKFVSENNLPERIVDFQLPTI</sequence>
<feature type="transmembrane region" description="Helical" evidence="1">
    <location>
        <begin position="6"/>
        <end position="22"/>
    </location>
</feature>
<evidence type="ECO:0000313" key="2">
    <source>
        <dbReference type="EMBL" id="BAU31917.1"/>
    </source>
</evidence>
<feature type="transmembrane region" description="Helical" evidence="1">
    <location>
        <begin position="34"/>
        <end position="55"/>
    </location>
</feature>
<keyword evidence="1" id="KW-0812">Transmembrane</keyword>
<reference evidence="2 3" key="2">
    <citation type="submission" date="2016-01" db="EMBL/GenBank/DDBJ databases">
        <title>Microcella alkaliphila JAM AC0309 whole genome shotgun sequence.</title>
        <authorList>
            <person name="Kurata A."/>
            <person name="Hirose Y."/>
            <person name="Kishimoto N."/>
            <person name="Kobayashi T."/>
        </authorList>
    </citation>
    <scope>NUCLEOTIDE SEQUENCE [LARGE SCALE GENOMIC DNA]</scope>
    <source>
        <strain evidence="2 3">JAM AC0309</strain>
    </source>
</reference>
<dbReference type="GO" id="GO:0016740">
    <property type="term" value="F:transferase activity"/>
    <property type="evidence" value="ECO:0007669"/>
    <property type="project" value="UniProtKB-KW"/>
</dbReference>
<proteinExistence type="predicted"/>
<evidence type="ECO:0000256" key="1">
    <source>
        <dbReference type="SAM" id="Phobius"/>
    </source>
</evidence>
<evidence type="ECO:0000313" key="3">
    <source>
        <dbReference type="Proteomes" id="UP000218965"/>
    </source>
</evidence>